<organism evidence="1 2">
    <name type="scientific">Durusdinium trenchii</name>
    <dbReference type="NCBI Taxonomy" id="1381693"/>
    <lineage>
        <taxon>Eukaryota</taxon>
        <taxon>Sar</taxon>
        <taxon>Alveolata</taxon>
        <taxon>Dinophyceae</taxon>
        <taxon>Suessiales</taxon>
        <taxon>Symbiodiniaceae</taxon>
        <taxon>Durusdinium</taxon>
    </lineage>
</organism>
<dbReference type="EMBL" id="CAXAMN010001587">
    <property type="protein sequence ID" value="CAK8995267.1"/>
    <property type="molecule type" value="Genomic_DNA"/>
</dbReference>
<feature type="non-terminal residue" evidence="1">
    <location>
        <position position="542"/>
    </location>
</feature>
<proteinExistence type="predicted"/>
<accession>A0ABP0HZZ5</accession>
<reference evidence="1 2" key="1">
    <citation type="submission" date="2024-02" db="EMBL/GenBank/DDBJ databases">
        <authorList>
            <person name="Chen Y."/>
            <person name="Shah S."/>
            <person name="Dougan E. K."/>
            <person name="Thang M."/>
            <person name="Chan C."/>
        </authorList>
    </citation>
    <scope>NUCLEOTIDE SEQUENCE [LARGE SCALE GENOMIC DNA]</scope>
</reference>
<dbReference type="Proteomes" id="UP001642484">
    <property type="component" value="Unassembled WGS sequence"/>
</dbReference>
<name>A0ABP0HZZ5_9DINO</name>
<sequence>MASLTDLSMGGAADLLTFRVQVHFPRLVDVQYTWNGSEVRCKMFCCLLSGESGDYCMGEVKPSKKQPKVAEEALKKYTSSSVLELSRVKLADSKLAYVHTPIKKVVNLQATKVNVVKEKPDKTWFPKPRIQVAECLSLQTTQQFDVMGFVTKVEELKTIGSGRRVCEIVIEDGSKNMEKHVAMTVSMWFDAGEHDPQELLLVKEGLAKRKPLCFYALAGKRDSGNGYVVQSSRNMLVTEAPPDTQLPIDFETLAACVPENKQTMAPDLVLQDDTQSYKQDPAVNTTVSLLERVTRENDSLKGVLWQLNWCELTVAKADYVSKTGRIWFLCSLRDMTGSTECWIRELAALELMGGCARSEFLEAVQDGKALSLPLLSSVRVLSRSTSDLVIVEAAAQRLTELLSFGDLLPFLRACAASTSQVTPSLLENVQSSSIYNLACVVGSEAVGCQRALCLITSHKQSKLTQVANGAGYVVLTEMIQCGLNPSGHYKCKAICNLDDTLSMRLDPPRPGATQYALLSISGRSEDTFLINARQLVREEEAQ</sequence>
<evidence type="ECO:0000313" key="2">
    <source>
        <dbReference type="Proteomes" id="UP001642484"/>
    </source>
</evidence>
<protein>
    <submittedName>
        <fullName evidence="1">Uncharacterized protein</fullName>
    </submittedName>
</protein>
<evidence type="ECO:0000313" key="1">
    <source>
        <dbReference type="EMBL" id="CAK8995267.1"/>
    </source>
</evidence>
<gene>
    <name evidence="1" type="ORF">CCMP2556_LOCUS3968</name>
</gene>
<keyword evidence="2" id="KW-1185">Reference proteome</keyword>
<comment type="caution">
    <text evidence="1">The sequence shown here is derived from an EMBL/GenBank/DDBJ whole genome shotgun (WGS) entry which is preliminary data.</text>
</comment>